<organism evidence="4 5">
    <name type="scientific">Arthrobacter flavus</name>
    <dbReference type="NCBI Taxonomy" id="95172"/>
    <lineage>
        <taxon>Bacteria</taxon>
        <taxon>Bacillati</taxon>
        <taxon>Actinomycetota</taxon>
        <taxon>Actinomycetes</taxon>
        <taxon>Micrococcales</taxon>
        <taxon>Micrococcaceae</taxon>
        <taxon>Arthrobacter</taxon>
    </lineage>
</organism>
<evidence type="ECO:0000256" key="1">
    <source>
        <dbReference type="ARBA" id="ARBA00022679"/>
    </source>
</evidence>
<dbReference type="SMART" id="SM00563">
    <property type="entry name" value="PlsC"/>
    <property type="match status" value="1"/>
</dbReference>
<dbReference type="EMBL" id="JBHUGA010000040">
    <property type="protein sequence ID" value="MFD1847018.1"/>
    <property type="molecule type" value="Genomic_DNA"/>
</dbReference>
<keyword evidence="1" id="KW-0808">Transferase</keyword>
<dbReference type="InterPro" id="IPR002123">
    <property type="entry name" value="Plipid/glycerol_acylTrfase"/>
</dbReference>
<name>A0ABW4Q8I2_9MICC</name>
<dbReference type="RefSeq" id="WP_343879141.1">
    <property type="nucleotide sequence ID" value="NZ_BAAAIJ010000032.1"/>
</dbReference>
<dbReference type="PANTHER" id="PTHR10434">
    <property type="entry name" value="1-ACYL-SN-GLYCEROL-3-PHOSPHATE ACYLTRANSFERASE"/>
    <property type="match status" value="1"/>
</dbReference>
<dbReference type="CDD" id="cd07989">
    <property type="entry name" value="LPLAT_AGPAT-like"/>
    <property type="match status" value="1"/>
</dbReference>
<keyword evidence="2 4" id="KW-0012">Acyltransferase</keyword>
<dbReference type="Proteomes" id="UP001597307">
    <property type="component" value="Unassembled WGS sequence"/>
</dbReference>
<protein>
    <submittedName>
        <fullName evidence="4">Lysophospholipid acyltransferase family protein</fullName>
    </submittedName>
</protein>
<proteinExistence type="predicted"/>
<evidence type="ECO:0000313" key="5">
    <source>
        <dbReference type="Proteomes" id="UP001597307"/>
    </source>
</evidence>
<gene>
    <name evidence="4" type="ORF">ACFSFX_10470</name>
</gene>
<evidence type="ECO:0000313" key="4">
    <source>
        <dbReference type="EMBL" id="MFD1847018.1"/>
    </source>
</evidence>
<dbReference type="SUPFAM" id="SSF69593">
    <property type="entry name" value="Glycerol-3-phosphate (1)-acyltransferase"/>
    <property type="match status" value="1"/>
</dbReference>
<evidence type="ECO:0000256" key="2">
    <source>
        <dbReference type="ARBA" id="ARBA00023315"/>
    </source>
</evidence>
<feature type="domain" description="Phospholipid/glycerol acyltransferase" evidence="3">
    <location>
        <begin position="65"/>
        <end position="180"/>
    </location>
</feature>
<dbReference type="GO" id="GO:0016746">
    <property type="term" value="F:acyltransferase activity"/>
    <property type="evidence" value="ECO:0007669"/>
    <property type="project" value="UniProtKB-KW"/>
</dbReference>
<accession>A0ABW4Q8I2</accession>
<evidence type="ECO:0000259" key="3">
    <source>
        <dbReference type="SMART" id="SM00563"/>
    </source>
</evidence>
<reference evidence="5" key="1">
    <citation type="journal article" date="2019" name="Int. J. Syst. Evol. Microbiol.">
        <title>The Global Catalogue of Microorganisms (GCM) 10K type strain sequencing project: providing services to taxonomists for standard genome sequencing and annotation.</title>
        <authorList>
            <consortium name="The Broad Institute Genomics Platform"/>
            <consortium name="The Broad Institute Genome Sequencing Center for Infectious Disease"/>
            <person name="Wu L."/>
            <person name="Ma J."/>
        </authorList>
    </citation>
    <scope>NUCLEOTIDE SEQUENCE [LARGE SCALE GENOMIC DNA]</scope>
    <source>
        <strain evidence="5">JCM 11496</strain>
    </source>
</reference>
<comment type="caution">
    <text evidence="4">The sequence shown here is derived from an EMBL/GenBank/DDBJ whole genome shotgun (WGS) entry which is preliminary data.</text>
</comment>
<dbReference type="Pfam" id="PF01553">
    <property type="entry name" value="Acyltransferase"/>
    <property type="match status" value="1"/>
</dbReference>
<keyword evidence="5" id="KW-1185">Reference proteome</keyword>
<dbReference type="PANTHER" id="PTHR10434:SF55">
    <property type="entry name" value="POSSIBLE ACYLTRANSFERASE"/>
    <property type="match status" value="1"/>
</dbReference>
<sequence length="279" mass="30774">MSRLTEKIGRWQPQPNDRFYRMIVHTGQALRFVFRVRVMVSGQENLLPAGPLNGRSRRPVPGQGAVVAITHFGYLDFAFAELVLWRHARAQMRFLITKGAAAHWFAGPAIRAAGHVVVDRSAGSAAYQGALEKLKAGEYVAILPEAGVSRSYTVRELKTGAVRLAAEAGVPILPMSVWGSHRFMSRGHKLSLKAIFRAPVRVHISPPIWHSADADVVRETEQLRAELQDGIDRGIATFPLDPETGAWWHPATLGGGAMTEEERMAADAHDRASGRHERQ</sequence>